<feature type="chain" id="PRO_5043875655" evidence="1">
    <location>
        <begin position="19"/>
        <end position="161"/>
    </location>
</feature>
<accession>A0AAV2RBD9</accession>
<organism evidence="2 3">
    <name type="scientific">Meganyctiphanes norvegica</name>
    <name type="common">Northern krill</name>
    <name type="synonym">Thysanopoda norvegica</name>
    <dbReference type="NCBI Taxonomy" id="48144"/>
    <lineage>
        <taxon>Eukaryota</taxon>
        <taxon>Metazoa</taxon>
        <taxon>Ecdysozoa</taxon>
        <taxon>Arthropoda</taxon>
        <taxon>Crustacea</taxon>
        <taxon>Multicrustacea</taxon>
        <taxon>Malacostraca</taxon>
        <taxon>Eumalacostraca</taxon>
        <taxon>Eucarida</taxon>
        <taxon>Euphausiacea</taxon>
        <taxon>Euphausiidae</taxon>
        <taxon>Meganyctiphanes</taxon>
    </lineage>
</organism>
<keyword evidence="1" id="KW-0732">Signal</keyword>
<gene>
    <name evidence="2" type="ORF">MNOR_LOCUS22782</name>
</gene>
<proteinExistence type="predicted"/>
<dbReference type="EMBL" id="CAXKWB010019489">
    <property type="protein sequence ID" value="CAL4121966.1"/>
    <property type="molecule type" value="Genomic_DNA"/>
</dbReference>
<feature type="signal peptide" evidence="1">
    <location>
        <begin position="1"/>
        <end position="18"/>
    </location>
</feature>
<evidence type="ECO:0000313" key="3">
    <source>
        <dbReference type="Proteomes" id="UP001497623"/>
    </source>
</evidence>
<dbReference type="AlphaFoldDB" id="A0AAV2RBD9"/>
<keyword evidence="3" id="KW-1185">Reference proteome</keyword>
<evidence type="ECO:0000313" key="2">
    <source>
        <dbReference type="EMBL" id="CAL4121966.1"/>
    </source>
</evidence>
<evidence type="ECO:0000256" key="1">
    <source>
        <dbReference type="SAM" id="SignalP"/>
    </source>
</evidence>
<protein>
    <submittedName>
        <fullName evidence="2">Uncharacterized protein</fullName>
    </submittedName>
</protein>
<reference evidence="2 3" key="1">
    <citation type="submission" date="2024-05" db="EMBL/GenBank/DDBJ databases">
        <authorList>
            <person name="Wallberg A."/>
        </authorList>
    </citation>
    <scope>NUCLEOTIDE SEQUENCE [LARGE SCALE GENOMIC DNA]</scope>
</reference>
<comment type="caution">
    <text evidence="2">The sequence shown here is derived from an EMBL/GenBank/DDBJ whole genome shotgun (WGS) entry which is preliminary data.</text>
</comment>
<dbReference type="Proteomes" id="UP001497623">
    <property type="component" value="Unassembled WGS sequence"/>
</dbReference>
<name>A0AAV2RBD9_MEGNR</name>
<sequence>MVAGFVLIALGFSATCERHRNNSLSIPYGHLSPEVSTHELNAGTYVPYRPYDHRSFPTWLSQMPDSRDTYQLTQQRQQTHGQQISHQLSQHDQLTHTQDAYQLIQQDQLTGGQQNTCQLTQQNQLQQNSLQEPIQQLTNSELSYISLDLVKDEMDFTPEGL</sequence>